<proteinExistence type="predicted"/>
<dbReference type="JaponicusDB" id="SJAG_02412"/>
<feature type="compositionally biased region" description="Low complexity" evidence="1">
    <location>
        <begin position="199"/>
        <end position="212"/>
    </location>
</feature>
<dbReference type="STRING" id="402676.B6K2E4"/>
<dbReference type="VEuPathDB" id="FungiDB:SJAG_02412"/>
<organism evidence="2 3">
    <name type="scientific">Schizosaccharomyces japonicus (strain yFS275 / FY16936)</name>
    <name type="common">Fission yeast</name>
    <dbReference type="NCBI Taxonomy" id="402676"/>
    <lineage>
        <taxon>Eukaryota</taxon>
        <taxon>Fungi</taxon>
        <taxon>Dikarya</taxon>
        <taxon>Ascomycota</taxon>
        <taxon>Taphrinomycotina</taxon>
        <taxon>Schizosaccharomycetes</taxon>
        <taxon>Schizosaccharomycetales</taxon>
        <taxon>Schizosaccharomycetaceae</taxon>
        <taxon>Schizosaccharomyces</taxon>
    </lineage>
</organism>
<reference evidence="2 3" key="1">
    <citation type="journal article" date="2011" name="Science">
        <title>Comparative functional genomics of the fission yeasts.</title>
        <authorList>
            <person name="Rhind N."/>
            <person name="Chen Z."/>
            <person name="Yassour M."/>
            <person name="Thompson D.A."/>
            <person name="Haas B.J."/>
            <person name="Habib N."/>
            <person name="Wapinski I."/>
            <person name="Roy S."/>
            <person name="Lin M.F."/>
            <person name="Heiman D.I."/>
            <person name="Young S.K."/>
            <person name="Furuya K."/>
            <person name="Guo Y."/>
            <person name="Pidoux A."/>
            <person name="Chen H.M."/>
            <person name="Robbertse B."/>
            <person name="Goldberg J.M."/>
            <person name="Aoki K."/>
            <person name="Bayne E.H."/>
            <person name="Berlin A.M."/>
            <person name="Desjardins C.A."/>
            <person name="Dobbs E."/>
            <person name="Dukaj L."/>
            <person name="Fan L."/>
            <person name="FitzGerald M.G."/>
            <person name="French C."/>
            <person name="Gujja S."/>
            <person name="Hansen K."/>
            <person name="Keifenheim D."/>
            <person name="Levin J.Z."/>
            <person name="Mosher R.A."/>
            <person name="Mueller C.A."/>
            <person name="Pfiffner J."/>
            <person name="Priest M."/>
            <person name="Russ C."/>
            <person name="Smialowska A."/>
            <person name="Swoboda P."/>
            <person name="Sykes S.M."/>
            <person name="Vaughn M."/>
            <person name="Vengrova S."/>
            <person name="Yoder R."/>
            <person name="Zeng Q."/>
            <person name="Allshire R."/>
            <person name="Baulcombe D."/>
            <person name="Birren B.W."/>
            <person name="Brown W."/>
            <person name="Ekwall K."/>
            <person name="Kellis M."/>
            <person name="Leatherwood J."/>
            <person name="Levin H."/>
            <person name="Margalit H."/>
            <person name="Martienssen R."/>
            <person name="Nieduszynski C.A."/>
            <person name="Spatafora J.W."/>
            <person name="Friedman N."/>
            <person name="Dalgaard J.Z."/>
            <person name="Baumann P."/>
            <person name="Niki H."/>
            <person name="Regev A."/>
            <person name="Nusbaum C."/>
        </authorList>
    </citation>
    <scope>NUCLEOTIDE SEQUENCE [LARGE SCALE GENOMIC DNA]</scope>
    <source>
        <strain evidence="3">yFS275 / FY16936</strain>
    </source>
</reference>
<keyword evidence="3" id="KW-1185">Reference proteome</keyword>
<sequence>MLAYMGFRVIKSKLKPVQASANKLHDKISSRLNRDNDYDKEAIHSETKVHVKYQDVEKFPPPPKHYLQLHPPSPTPEEGSDEEVGSPATVHHSQAPHPAVPARKEAPSVPTHPMPDRADVPHRNGPPRPPLATQLPVSSPVSSTASHTAMRGAVPPPPVRRQSASFASSVPPPPPRTNSSTSSIPSTAPSNRSMAERTSSSFVSPSARASSAHSVPTALTMLGNKSAAPVAKPKRKVPPPPPKPKHLSANVTSNTYFSSPSHRSLAHTPDPSAPPPIPGNRPNI</sequence>
<feature type="region of interest" description="Disordered" evidence="1">
    <location>
        <begin position="31"/>
        <end position="284"/>
    </location>
</feature>
<feature type="compositionally biased region" description="Polar residues" evidence="1">
    <location>
        <begin position="249"/>
        <end position="262"/>
    </location>
</feature>
<dbReference type="HOGENOM" id="CLU_1125089_0_0_1"/>
<protein>
    <submittedName>
        <fullName evidence="2">Uncharacterized protein</fullName>
    </submittedName>
</protein>
<dbReference type="AlphaFoldDB" id="B6K2E4"/>
<feature type="compositionally biased region" description="Polar residues" evidence="1">
    <location>
        <begin position="135"/>
        <end position="147"/>
    </location>
</feature>
<dbReference type="Proteomes" id="UP000001744">
    <property type="component" value="Unassembled WGS sequence"/>
</dbReference>
<name>B6K2E4_SCHJY</name>
<gene>
    <name evidence="2" type="ORF">SJAG_02412</name>
</gene>
<evidence type="ECO:0000313" key="3">
    <source>
        <dbReference type="Proteomes" id="UP000001744"/>
    </source>
</evidence>
<dbReference type="EMBL" id="KE651166">
    <property type="protein sequence ID" value="EEB07325.2"/>
    <property type="molecule type" value="Genomic_DNA"/>
</dbReference>
<dbReference type="OMA" id="MARCTPS"/>
<feature type="compositionally biased region" description="Low complexity" evidence="1">
    <location>
        <begin position="177"/>
        <end position="190"/>
    </location>
</feature>
<dbReference type="RefSeq" id="XP_002173618.2">
    <property type="nucleotide sequence ID" value="XM_002173582.2"/>
</dbReference>
<feature type="compositionally biased region" description="Pro residues" evidence="1">
    <location>
        <begin position="271"/>
        <end position="284"/>
    </location>
</feature>
<feature type="compositionally biased region" description="Basic and acidic residues" evidence="1">
    <location>
        <begin position="31"/>
        <end position="58"/>
    </location>
</feature>
<accession>B6K2E4</accession>
<evidence type="ECO:0000256" key="1">
    <source>
        <dbReference type="SAM" id="MobiDB-lite"/>
    </source>
</evidence>
<dbReference type="GeneID" id="7050057"/>
<evidence type="ECO:0000313" key="2">
    <source>
        <dbReference type="EMBL" id="EEB07325.2"/>
    </source>
</evidence>